<feature type="compositionally biased region" description="Gly residues" evidence="6">
    <location>
        <begin position="145"/>
        <end position="162"/>
    </location>
</feature>
<keyword evidence="4 5" id="KW-0648">Protein biosynthesis</keyword>
<feature type="region of interest" description="Disordered" evidence="6">
    <location>
        <begin position="142"/>
        <end position="233"/>
    </location>
</feature>
<evidence type="ECO:0000256" key="6">
    <source>
        <dbReference type="SAM" id="MobiDB-lite"/>
    </source>
</evidence>
<dbReference type="InterPro" id="IPR007783">
    <property type="entry name" value="eIF3d"/>
</dbReference>
<sequence>LTLRILTYPHEPISTRLLIGVTFNILVQKTMAVDEESLPAFGDLQISENLQGWGPSEIPDGFKDMPFQPFSKDTRLGKVADWCGTIYPDSKLKNRYTVQYGGGAQYAYYHDEDDSNFQLATSGKDSRSGSFRPRYRLPFRMRRGGQFGPGWGPGGGRGGPVGGQYMSLGNFGGRQRRYPMNDRDRMAMQNQQRRGGQGWQANRRGGWSGGPGGNWRQNPNDYNRRMNRQPKTASVQVKEDWTLLDELEFSRLAALSLPSVKEPENIMECGAVKFYDKTYDAVTTRNEKPLVRFSGVVHAVTTTEDPVIQKLARESKGNVFCTDKMAQAIMCAHKSIDSWDLIAIRIADKLFFDVRPDSNFDLVTVAETAADPPNEEPGHINCPEKLALEATFINLNFPQQVLNSVSLVSKMSHKNRLNNPFIDADDKEEAEKVASVGYRYRKFDLGGNIQCVIRCEVDAALPETAGQEPKKKNEKIPPPRFACIKALNEFDHRYCSGVNWRTKLDTQRGAVIASELKNNSCKMYKWTVGAIISGADQLKLGFVSRVNPKDTSHHVILGVQDFRPGDFAQQINLNIDNSWGILRCIIDYFMKCEPGQYLMMKDPNKPTLQIYSLPANAFASDESDDSSDEEPVKKN</sequence>
<evidence type="ECO:0000256" key="2">
    <source>
        <dbReference type="ARBA" id="ARBA00022540"/>
    </source>
</evidence>
<evidence type="ECO:0000256" key="3">
    <source>
        <dbReference type="ARBA" id="ARBA00022884"/>
    </source>
</evidence>
<dbReference type="PANTHER" id="PTHR12399:SF0">
    <property type="entry name" value="EUKARYOTIC TRANSLATION INITIATION FACTOR 3 SUBUNIT D"/>
    <property type="match status" value="1"/>
</dbReference>
<dbReference type="GO" id="GO:0005852">
    <property type="term" value="C:eukaryotic translation initiation factor 3 complex"/>
    <property type="evidence" value="ECO:0007669"/>
    <property type="project" value="UniProtKB-UniRule"/>
</dbReference>
<dbReference type="GO" id="GO:0001732">
    <property type="term" value="P:formation of cytoplasmic translation initiation complex"/>
    <property type="evidence" value="ECO:0007669"/>
    <property type="project" value="UniProtKB-UniRule"/>
</dbReference>
<comment type="similarity">
    <text evidence="5">Belongs to the eIF-3 subunit D family.</text>
</comment>
<dbReference type="GO" id="GO:0098808">
    <property type="term" value="F:mRNA cap binding"/>
    <property type="evidence" value="ECO:0007669"/>
    <property type="project" value="UniProtKB-UniRule"/>
</dbReference>
<feature type="region of interest" description="RNA gate" evidence="5">
    <location>
        <begin position="359"/>
        <end position="373"/>
    </location>
</feature>
<feature type="compositionally biased region" description="Low complexity" evidence="6">
    <location>
        <begin position="187"/>
        <end position="205"/>
    </location>
</feature>
<dbReference type="GO" id="GO:0016282">
    <property type="term" value="C:eukaryotic 43S preinitiation complex"/>
    <property type="evidence" value="ECO:0007669"/>
    <property type="project" value="UniProtKB-UniRule"/>
</dbReference>
<dbReference type="WBParaSite" id="SSLN_0001599601-mRNA-1">
    <property type="protein sequence ID" value="SSLN_0001599601-mRNA-1"/>
    <property type="gene ID" value="SSLN_0001599601"/>
</dbReference>
<reference evidence="7" key="1">
    <citation type="submission" date="2016-06" db="UniProtKB">
        <authorList>
            <consortium name="WormBaseParasite"/>
        </authorList>
    </citation>
    <scope>IDENTIFICATION</scope>
</reference>
<dbReference type="Pfam" id="PF05091">
    <property type="entry name" value="eIF-3_zeta"/>
    <property type="match status" value="1"/>
</dbReference>
<dbReference type="GO" id="GO:0002191">
    <property type="term" value="P:cap-dependent translational initiation"/>
    <property type="evidence" value="ECO:0007669"/>
    <property type="project" value="UniProtKB-UniRule"/>
</dbReference>
<evidence type="ECO:0000256" key="4">
    <source>
        <dbReference type="ARBA" id="ARBA00022917"/>
    </source>
</evidence>
<dbReference type="GO" id="GO:0003743">
    <property type="term" value="F:translation initiation factor activity"/>
    <property type="evidence" value="ECO:0007669"/>
    <property type="project" value="UniProtKB-UniRule"/>
</dbReference>
<keyword evidence="1 5" id="KW-0963">Cytoplasm</keyword>
<accession>A0A183TG21</accession>
<dbReference type="PANTHER" id="PTHR12399">
    <property type="entry name" value="EUKARYOTIC TRANSLATION INITIATION FACTOR 3 SUBUNIT 7"/>
    <property type="match status" value="1"/>
</dbReference>
<comment type="subunit">
    <text evidence="5">Component of the eukaryotic translation initiation factor 3 (eIF-3) complex.</text>
</comment>
<comment type="domain">
    <text evidence="5">The RNA gate region regulates mRNA cap recognition to prevent promiscuous mRNA-binding before assembly of eif3d into the full eukaryotic translation initiation factor 3 (eIF-3) complex.</text>
</comment>
<proteinExistence type="inferred from homology"/>
<keyword evidence="2 5" id="KW-0396">Initiation factor</keyword>
<evidence type="ECO:0000256" key="5">
    <source>
        <dbReference type="HAMAP-Rule" id="MF_03003"/>
    </source>
</evidence>
<protein>
    <recommendedName>
        <fullName evidence="5">Eukaryotic translation initiation factor 3 subunit D</fullName>
        <shortName evidence="5">eIF3d</shortName>
    </recommendedName>
    <alternativeName>
        <fullName evidence="5">Eukaryotic translation initiation factor 3 subunit 7</fullName>
    </alternativeName>
</protein>
<name>A0A183TG21_SCHSO</name>
<dbReference type="GO" id="GO:0033290">
    <property type="term" value="C:eukaryotic 48S preinitiation complex"/>
    <property type="evidence" value="ECO:0007669"/>
    <property type="project" value="UniProtKB-UniRule"/>
</dbReference>
<dbReference type="AlphaFoldDB" id="A0A183TG21"/>
<comment type="subcellular location">
    <subcellularLocation>
        <location evidence="5">Cytoplasm</location>
    </subcellularLocation>
</comment>
<keyword evidence="3" id="KW-0694">RNA-binding</keyword>
<dbReference type="PIRSF" id="PIRSF016281">
    <property type="entry name" value="EIF-3_zeta"/>
    <property type="match status" value="1"/>
</dbReference>
<evidence type="ECO:0000256" key="1">
    <source>
        <dbReference type="ARBA" id="ARBA00022490"/>
    </source>
</evidence>
<organism evidence="7">
    <name type="scientific">Schistocephalus solidus</name>
    <name type="common">Tapeworm</name>
    <dbReference type="NCBI Taxonomy" id="70667"/>
    <lineage>
        <taxon>Eukaryota</taxon>
        <taxon>Metazoa</taxon>
        <taxon>Spiralia</taxon>
        <taxon>Lophotrochozoa</taxon>
        <taxon>Platyhelminthes</taxon>
        <taxon>Cestoda</taxon>
        <taxon>Eucestoda</taxon>
        <taxon>Diphyllobothriidea</taxon>
        <taxon>Diphyllobothriidae</taxon>
        <taxon>Schistocephalus</taxon>
    </lineage>
</organism>
<comment type="function">
    <text evidence="5">mRNA cap-binding component of the eukaryotic translation initiation factor 3 (eIF-3) complex, which is involved in protein synthesis of a specialized repertoire of mRNAs and, together with other initiation factors, stimulates binding of mRNA and methionyl-tRNAi to the 40S ribosome. The eIF-3 complex specifically targets and initiates translation of a subset of mRNAs involved in cell proliferation. In the eIF-3 complex, eif3d specifically recognizes and binds the 7-methylguanosine cap of a subset of mRNAs.</text>
</comment>
<dbReference type="HAMAP" id="MF_03003">
    <property type="entry name" value="eIF3d"/>
    <property type="match status" value="1"/>
</dbReference>
<evidence type="ECO:0000313" key="7">
    <source>
        <dbReference type="WBParaSite" id="SSLN_0001599601-mRNA-1"/>
    </source>
</evidence>